<evidence type="ECO:0000313" key="6">
    <source>
        <dbReference type="Proteomes" id="UP000199416"/>
    </source>
</evidence>
<reference evidence="6" key="1">
    <citation type="submission" date="2016-10" db="EMBL/GenBank/DDBJ databases">
        <authorList>
            <person name="Varghese N."/>
            <person name="Submissions S."/>
        </authorList>
    </citation>
    <scope>NUCLEOTIDE SEQUENCE [LARGE SCALE GENOMIC DNA]</scope>
    <source>
        <strain evidence="6">DSM 45421</strain>
    </source>
</reference>
<evidence type="ECO:0000256" key="1">
    <source>
        <dbReference type="ARBA" id="ARBA00022603"/>
    </source>
</evidence>
<keyword evidence="2" id="KW-0808">Transferase</keyword>
<accession>A0A1G6LKZ1</accession>
<dbReference type="GO" id="GO:0032259">
    <property type="term" value="P:methylation"/>
    <property type="evidence" value="ECO:0007669"/>
    <property type="project" value="UniProtKB-KW"/>
</dbReference>
<dbReference type="GO" id="GO:0008168">
    <property type="term" value="F:methyltransferase activity"/>
    <property type="evidence" value="ECO:0007669"/>
    <property type="project" value="UniProtKB-KW"/>
</dbReference>
<keyword evidence="3" id="KW-0949">S-adenosyl-L-methionine</keyword>
<dbReference type="CDD" id="cd02440">
    <property type="entry name" value="AdoMet_MTases"/>
    <property type="match status" value="1"/>
</dbReference>
<keyword evidence="6" id="KW-1185">Reference proteome</keyword>
<dbReference type="InterPro" id="IPR041698">
    <property type="entry name" value="Methyltransf_25"/>
</dbReference>
<evidence type="ECO:0000256" key="2">
    <source>
        <dbReference type="ARBA" id="ARBA00022679"/>
    </source>
</evidence>
<dbReference type="Proteomes" id="UP000199416">
    <property type="component" value="Unassembled WGS sequence"/>
</dbReference>
<dbReference type="InterPro" id="IPR029063">
    <property type="entry name" value="SAM-dependent_MTases_sf"/>
</dbReference>
<name>A0A1G6LKZ1_9ACTN</name>
<organism evidence="5 6">
    <name type="scientific">Geodermatophilus telluris</name>
    <dbReference type="NCBI Taxonomy" id="1190417"/>
    <lineage>
        <taxon>Bacteria</taxon>
        <taxon>Bacillati</taxon>
        <taxon>Actinomycetota</taxon>
        <taxon>Actinomycetes</taxon>
        <taxon>Geodermatophilales</taxon>
        <taxon>Geodermatophilaceae</taxon>
        <taxon>Geodermatophilus</taxon>
    </lineage>
</organism>
<dbReference type="PANTHER" id="PTHR43464">
    <property type="entry name" value="METHYLTRANSFERASE"/>
    <property type="match status" value="1"/>
</dbReference>
<evidence type="ECO:0000256" key="3">
    <source>
        <dbReference type="ARBA" id="ARBA00022691"/>
    </source>
</evidence>
<sequence length="257" mass="26713">MDRARLSAIAHRWHPVAAPVSDASLHRLLDRLAPPPQGRVLDLGCGSGAWLLPLVAAHPGLTGVGVDTSGPALDAARDRAAMAGVLGRVEFVQADAATWRAGPFDVVVCVGATHVFGGPAGTLAALKGHLRPGGRVLFGDGFWEAGPSPAALAGLGAEPGELPDLPGLLAEAGRAGLEPGYGHLSTRAEWDEYEWCWTGALTDWALGEAAGADREAALEAARTHRRQWLEGYRGELGFLTVVLHDTEGSVVLHDTGG</sequence>
<dbReference type="Gene3D" id="3.40.50.150">
    <property type="entry name" value="Vaccinia Virus protein VP39"/>
    <property type="match status" value="1"/>
</dbReference>
<dbReference type="AlphaFoldDB" id="A0A1G6LKZ1"/>
<protein>
    <submittedName>
        <fullName evidence="5">Cyclopropane fatty-acyl-phospholipid synthase</fullName>
    </submittedName>
</protein>
<dbReference type="EMBL" id="FMZF01000002">
    <property type="protein sequence ID" value="SDC43992.1"/>
    <property type="molecule type" value="Genomic_DNA"/>
</dbReference>
<dbReference type="RefSeq" id="WP_091364698.1">
    <property type="nucleotide sequence ID" value="NZ_FMZF01000002.1"/>
</dbReference>
<dbReference type="OrthoDB" id="474235at2"/>
<proteinExistence type="predicted"/>
<gene>
    <name evidence="5" type="ORF">SAMN05660690_1446</name>
</gene>
<evidence type="ECO:0000313" key="5">
    <source>
        <dbReference type="EMBL" id="SDC43992.1"/>
    </source>
</evidence>
<evidence type="ECO:0000259" key="4">
    <source>
        <dbReference type="Pfam" id="PF13649"/>
    </source>
</evidence>
<dbReference type="SUPFAM" id="SSF53335">
    <property type="entry name" value="S-adenosyl-L-methionine-dependent methyltransferases"/>
    <property type="match status" value="1"/>
</dbReference>
<dbReference type="STRING" id="1190417.SAMN05660690_1446"/>
<dbReference type="PANTHER" id="PTHR43464:SF19">
    <property type="entry name" value="UBIQUINONE BIOSYNTHESIS O-METHYLTRANSFERASE, MITOCHONDRIAL"/>
    <property type="match status" value="1"/>
</dbReference>
<feature type="domain" description="Methyltransferase" evidence="4">
    <location>
        <begin position="40"/>
        <end position="134"/>
    </location>
</feature>
<dbReference type="Pfam" id="PF13649">
    <property type="entry name" value="Methyltransf_25"/>
    <property type="match status" value="1"/>
</dbReference>
<keyword evidence="1" id="KW-0489">Methyltransferase</keyword>